<dbReference type="Proteomes" id="UP000717996">
    <property type="component" value="Unassembled WGS sequence"/>
</dbReference>
<evidence type="ECO:0000313" key="1">
    <source>
        <dbReference type="EMBL" id="KAG1533678.1"/>
    </source>
</evidence>
<protein>
    <submittedName>
        <fullName evidence="1">Uncharacterized protein</fullName>
    </submittedName>
</protein>
<name>A0A9P6XVT2_RHIOR</name>
<comment type="caution">
    <text evidence="1">The sequence shown here is derived from an EMBL/GenBank/DDBJ whole genome shotgun (WGS) entry which is preliminary data.</text>
</comment>
<accession>A0A9P6XVT2</accession>
<sequence>MLKKYAESGYKENKWKEKADRCDLRIQTYERILREEETSEQQLVHQESDESEDMLDFTNLSEELPANEERALKLEDTEIGITNDLPRRRIKVLIAIIKAVLYEHPQELILSSHFQEKASEIDEREMRVCLQIVNIVSSYFPLPNHRKLFQYTIPFILMANKIFHVIGLSRRMISICPLTNPGRLISLHADAPSLFSLLCGTTAKDKPMNVYDFDGQIMATRMIATEQKDAMFASFFDLKKVYTMCNSWKHTFGYYIVVLPGANTIRITNKLNNYPTQQSCKKLPVKEKINQEDPSPSHQQFGTRPSPEFFLSNSQQQESLLNLTQEIEAQLKAKWSSPNKTYISKAARVAQNKARGNTEIFDQIKIAKTRKRALYKAVQEAKSQLRMLRHRMYLMKKKDKINSTKSPNNLITEESYKCFENVDDLTVDTYLLEKPNKVAFSGTDNGLVTLSETVGFDMRKLRFHLDLYKWYRAPGTENSYDTSTLDKDLLSVPTSFKIKSKDLLYLSGGYTSRNNLLRAKRSSLSGASATKSEALLLSYTVHA</sequence>
<reference evidence="1" key="1">
    <citation type="journal article" date="2020" name="Microb. Genom.">
        <title>Genetic diversity of clinical and environmental Mucorales isolates obtained from an investigation of mucormycosis cases among solid organ transplant recipients.</title>
        <authorList>
            <person name="Nguyen M.H."/>
            <person name="Kaul D."/>
            <person name="Muto C."/>
            <person name="Cheng S.J."/>
            <person name="Richter R.A."/>
            <person name="Bruno V.M."/>
            <person name="Liu G."/>
            <person name="Beyhan S."/>
            <person name="Sundermann A.J."/>
            <person name="Mounaud S."/>
            <person name="Pasculle A.W."/>
            <person name="Nierman W.C."/>
            <person name="Driscoll E."/>
            <person name="Cumbie R."/>
            <person name="Clancy C.J."/>
            <person name="Dupont C.L."/>
        </authorList>
    </citation>
    <scope>NUCLEOTIDE SEQUENCE</scope>
    <source>
        <strain evidence="1">GL16</strain>
    </source>
</reference>
<proteinExistence type="predicted"/>
<dbReference type="OrthoDB" id="2284558at2759"/>
<evidence type="ECO:0000313" key="2">
    <source>
        <dbReference type="Proteomes" id="UP000717996"/>
    </source>
</evidence>
<gene>
    <name evidence="1" type="ORF">G6F51_012492</name>
</gene>
<dbReference type="AlphaFoldDB" id="A0A9P6XVT2"/>
<dbReference type="EMBL" id="JAANIT010003699">
    <property type="protein sequence ID" value="KAG1533678.1"/>
    <property type="molecule type" value="Genomic_DNA"/>
</dbReference>
<organism evidence="1 2">
    <name type="scientific">Rhizopus oryzae</name>
    <name type="common">Mucormycosis agent</name>
    <name type="synonym">Rhizopus arrhizus var. delemar</name>
    <dbReference type="NCBI Taxonomy" id="64495"/>
    <lineage>
        <taxon>Eukaryota</taxon>
        <taxon>Fungi</taxon>
        <taxon>Fungi incertae sedis</taxon>
        <taxon>Mucoromycota</taxon>
        <taxon>Mucoromycotina</taxon>
        <taxon>Mucoromycetes</taxon>
        <taxon>Mucorales</taxon>
        <taxon>Mucorineae</taxon>
        <taxon>Rhizopodaceae</taxon>
        <taxon>Rhizopus</taxon>
    </lineage>
</organism>